<dbReference type="GO" id="GO:0031416">
    <property type="term" value="C:NatB complex"/>
    <property type="evidence" value="ECO:0007669"/>
    <property type="project" value="TreeGrafter"/>
</dbReference>
<dbReference type="EMBL" id="GBHO01031778">
    <property type="protein sequence ID" value="JAG11826.1"/>
    <property type="molecule type" value="Transcribed_RNA"/>
</dbReference>
<keyword evidence="4" id="KW-0808">Transferase</keyword>
<reference evidence="4" key="2">
    <citation type="submission" date="2014-07" db="EMBL/GenBank/DDBJ databases">
        <authorList>
            <person name="Hull J."/>
        </authorList>
    </citation>
    <scope>NUCLEOTIDE SEQUENCE</scope>
</reference>
<gene>
    <name evidence="4" type="primary">NAA25</name>
    <name evidence="4" type="ORF">CM83_50800</name>
</gene>
<dbReference type="InterPro" id="IPR011990">
    <property type="entry name" value="TPR-like_helical_dom_sf"/>
</dbReference>
<dbReference type="AlphaFoldDB" id="A0A0A9WWL0"/>
<reference evidence="4" key="1">
    <citation type="journal article" date="2014" name="PLoS ONE">
        <title>Transcriptome-Based Identification of ABC Transporters in the Western Tarnished Plant Bug Lygus hesperus.</title>
        <authorList>
            <person name="Hull J.J."/>
            <person name="Chaney K."/>
            <person name="Geib S.M."/>
            <person name="Fabrick J.A."/>
            <person name="Brent C.S."/>
            <person name="Walsh D."/>
            <person name="Lavine L.C."/>
        </authorList>
    </citation>
    <scope>NUCLEOTIDE SEQUENCE</scope>
</reference>
<evidence type="ECO:0000256" key="1">
    <source>
        <dbReference type="ARBA" id="ARBA00006298"/>
    </source>
</evidence>
<evidence type="ECO:0000256" key="3">
    <source>
        <dbReference type="ARBA" id="ARBA00029872"/>
    </source>
</evidence>
<evidence type="ECO:0000256" key="2">
    <source>
        <dbReference type="ARBA" id="ARBA00022803"/>
    </source>
</evidence>
<accession>A0A0A9WWL0</accession>
<dbReference type="PANTHER" id="PTHR22767">
    <property type="entry name" value="N-TERMINAL ACETYLTRANSFERASE-RELATED"/>
    <property type="match status" value="1"/>
</dbReference>
<dbReference type="GO" id="GO:0016740">
    <property type="term" value="F:transferase activity"/>
    <property type="evidence" value="ECO:0007669"/>
    <property type="project" value="UniProtKB-KW"/>
</dbReference>
<dbReference type="Gene3D" id="1.25.40.1040">
    <property type="match status" value="1"/>
</dbReference>
<comment type="similarity">
    <text evidence="1">Belongs to the MDM20/NAA25 family.</text>
</comment>
<dbReference type="SUPFAM" id="SSF48452">
    <property type="entry name" value="TPR-like"/>
    <property type="match status" value="1"/>
</dbReference>
<dbReference type="PANTHER" id="PTHR22767:SF3">
    <property type="entry name" value="N-ALPHA-ACETYLTRANSFERASE 25, NATB AUXILIARY SUBUNIT"/>
    <property type="match status" value="1"/>
</dbReference>
<dbReference type="Pfam" id="PF09797">
    <property type="entry name" value="NatB_MDM20"/>
    <property type="match status" value="1"/>
</dbReference>
<organism evidence="4">
    <name type="scientific">Lygus hesperus</name>
    <name type="common">Western plant bug</name>
    <dbReference type="NCBI Taxonomy" id="30085"/>
    <lineage>
        <taxon>Eukaryota</taxon>
        <taxon>Metazoa</taxon>
        <taxon>Ecdysozoa</taxon>
        <taxon>Arthropoda</taxon>
        <taxon>Hexapoda</taxon>
        <taxon>Insecta</taxon>
        <taxon>Pterygota</taxon>
        <taxon>Neoptera</taxon>
        <taxon>Paraneoptera</taxon>
        <taxon>Hemiptera</taxon>
        <taxon>Heteroptera</taxon>
        <taxon>Panheteroptera</taxon>
        <taxon>Cimicomorpha</taxon>
        <taxon>Miridae</taxon>
        <taxon>Mirini</taxon>
        <taxon>Lygus</taxon>
    </lineage>
</organism>
<dbReference type="InterPro" id="IPR019183">
    <property type="entry name" value="NAA25_NatB_aux_su"/>
</dbReference>
<evidence type="ECO:0000313" key="4">
    <source>
        <dbReference type="EMBL" id="JAG11826.1"/>
    </source>
</evidence>
<protein>
    <recommendedName>
        <fullName evidence="3">N-terminal acetyltransferase B complex subunit MDM20 homolog</fullName>
    </recommendedName>
</protein>
<name>A0A0A9WWL0_LYGHE</name>
<sequence length="984" mass="112529">MANRYAGCPYTERRVRPIYDLLDNGNNKKALQEAEKVLKKQPNLLCAKALKCLALLRLGRESESLELLEVIKNESPVDESTLQAVTVCYREVHQPQSICEVYEKASAKEPANEDILNNLFYAYVRVGDYAKQKLTAMSLYKIKPKNQYYFWAFISTLLQSVENVNDLIQLCTIPASRSNAVSSFTAGDKAKSSGIALVHRLMEKFVNDDKIESEQEVLTYILVLEMLEKHEEALNVLSGPLSSKLEPSTVMNKKLDLLVKLKQWDQVHSQLEDMLFEEQDCWHCYLIYLDSVFELAKDKTFDVKDGDNPYVKANKFLGSMVDSQKQAQFKKRGPYLARLEYYKALTDRQLPAAELLGEFVAILQEYYTEFGAKDSCVHDLRRYLHLVENDIIPFLAHTYKCIGLSQDAIPSNRTQLNLLVSNTALCRIIGIKSMFGLNEKHKFIVNEINRYIACFHLCADAVVTDPKSCDGLALIAAHSLFELWTDTEDSNYLFDAIVLCEYALSQSPCNSQLKILLLKFYHLLGGSEGAQIAYISLDLKHMQLDTLGYLHLFPLISSASYVHATHVLNTSIKFFTNNSKESADHVTFAYKYEALTKIPEFIGIREKMINSTHYLLSTTEKMLCEMFSAPNYGSCVQMAKDMEISLNLERIKWNSLRDNRDFSVLWDIEAPDRRITEECIVQSHNHNLVLLRLRSLLLHCIVSCLDIGKSDPPSGRNVNEAPENDSTFSKTRSKMKEFVIQLEETMKPVKNSIPSPLSKRFIAGPPTSRLLLMLQVNYFDLILNELRFLYSLVPNEDSNREKCQYQLDAMILFVDEYLRYVRSIAGSSQIQLRNTVIQVCSLFVELVCFSCIIAGVCEVMMSKAKQNLVKKNKKKKENAHRIIDSPDEFEWRVSLINKFTCFLVEIIKNLESILKSEEKLWSDKNIKLCELIVSCNVDNKEERDKIIAVSGTVLENLYLSYIANITQMSTVLKVKLKYLSTLKL</sequence>
<proteinExistence type="inferred from homology"/>
<keyword evidence="2" id="KW-0802">TPR repeat</keyword>